<dbReference type="Proteomes" id="UP000634136">
    <property type="component" value="Unassembled WGS sequence"/>
</dbReference>
<keyword evidence="1" id="KW-0812">Transmembrane</keyword>
<organism evidence="2 3">
    <name type="scientific">Senna tora</name>
    <dbReference type="NCBI Taxonomy" id="362788"/>
    <lineage>
        <taxon>Eukaryota</taxon>
        <taxon>Viridiplantae</taxon>
        <taxon>Streptophyta</taxon>
        <taxon>Embryophyta</taxon>
        <taxon>Tracheophyta</taxon>
        <taxon>Spermatophyta</taxon>
        <taxon>Magnoliopsida</taxon>
        <taxon>eudicotyledons</taxon>
        <taxon>Gunneridae</taxon>
        <taxon>Pentapetalae</taxon>
        <taxon>rosids</taxon>
        <taxon>fabids</taxon>
        <taxon>Fabales</taxon>
        <taxon>Fabaceae</taxon>
        <taxon>Caesalpinioideae</taxon>
        <taxon>Cassia clade</taxon>
        <taxon>Senna</taxon>
    </lineage>
</organism>
<sequence length="107" mass="11993">MYAIAILFPIPNSFIVVLPYSIIIDYISGFYASSWVKLIFEYSKSSCSSKIDIALMEQTLVIGSLAELIFPKQEPGRDYSNVWFLSKSHNCGDSSLVHGFQDAETDI</sequence>
<proteinExistence type="predicted"/>
<dbReference type="EMBL" id="JAAIUW010000007">
    <property type="protein sequence ID" value="KAF7822502.1"/>
    <property type="molecule type" value="Genomic_DNA"/>
</dbReference>
<feature type="transmembrane region" description="Helical" evidence="1">
    <location>
        <begin position="6"/>
        <end position="27"/>
    </location>
</feature>
<evidence type="ECO:0000313" key="2">
    <source>
        <dbReference type="EMBL" id="KAF7822502.1"/>
    </source>
</evidence>
<keyword evidence="3" id="KW-1185">Reference proteome</keyword>
<accession>A0A834WH41</accession>
<protein>
    <submittedName>
        <fullName evidence="2">Uncharacterized protein</fullName>
    </submittedName>
</protein>
<evidence type="ECO:0000313" key="3">
    <source>
        <dbReference type="Proteomes" id="UP000634136"/>
    </source>
</evidence>
<evidence type="ECO:0000256" key="1">
    <source>
        <dbReference type="SAM" id="Phobius"/>
    </source>
</evidence>
<gene>
    <name evidence="2" type="ORF">G2W53_020646</name>
</gene>
<keyword evidence="1" id="KW-1133">Transmembrane helix</keyword>
<reference evidence="2" key="1">
    <citation type="submission" date="2020-09" db="EMBL/GenBank/DDBJ databases">
        <title>Genome-Enabled Discovery of Anthraquinone Biosynthesis in Senna tora.</title>
        <authorList>
            <person name="Kang S.-H."/>
            <person name="Pandey R.P."/>
            <person name="Lee C.-M."/>
            <person name="Sim J.-S."/>
            <person name="Jeong J.-T."/>
            <person name="Choi B.-S."/>
            <person name="Jung M."/>
            <person name="Ginzburg D."/>
            <person name="Zhao K."/>
            <person name="Won S.Y."/>
            <person name="Oh T.-J."/>
            <person name="Yu Y."/>
            <person name="Kim N.-H."/>
            <person name="Lee O.R."/>
            <person name="Lee T.-H."/>
            <person name="Bashyal P."/>
            <person name="Kim T.-S."/>
            <person name="Lee W.-H."/>
            <person name="Kawkins C."/>
            <person name="Kim C.-K."/>
            <person name="Kim J.S."/>
            <person name="Ahn B.O."/>
            <person name="Rhee S.Y."/>
            <person name="Sohng J.K."/>
        </authorList>
    </citation>
    <scope>NUCLEOTIDE SEQUENCE</scope>
    <source>
        <tissue evidence="2">Leaf</tissue>
    </source>
</reference>
<keyword evidence="1" id="KW-0472">Membrane</keyword>
<comment type="caution">
    <text evidence="2">The sequence shown here is derived from an EMBL/GenBank/DDBJ whole genome shotgun (WGS) entry which is preliminary data.</text>
</comment>
<dbReference type="AlphaFoldDB" id="A0A834WH41"/>
<name>A0A834WH41_9FABA</name>